<dbReference type="Proteomes" id="UP000054477">
    <property type="component" value="Unassembled WGS sequence"/>
</dbReference>
<dbReference type="EMBL" id="KN838554">
    <property type="protein sequence ID" value="KIK06261.1"/>
    <property type="molecule type" value="Genomic_DNA"/>
</dbReference>
<reference evidence="1 2" key="1">
    <citation type="submission" date="2014-04" db="EMBL/GenBank/DDBJ databases">
        <authorList>
            <consortium name="DOE Joint Genome Institute"/>
            <person name="Kuo A."/>
            <person name="Kohler A."/>
            <person name="Nagy L.G."/>
            <person name="Floudas D."/>
            <person name="Copeland A."/>
            <person name="Barry K.W."/>
            <person name="Cichocki N."/>
            <person name="Veneault-Fourrey C."/>
            <person name="LaButti K."/>
            <person name="Lindquist E.A."/>
            <person name="Lipzen A."/>
            <person name="Lundell T."/>
            <person name="Morin E."/>
            <person name="Murat C."/>
            <person name="Sun H."/>
            <person name="Tunlid A."/>
            <person name="Henrissat B."/>
            <person name="Grigoriev I.V."/>
            <person name="Hibbett D.S."/>
            <person name="Martin F."/>
            <person name="Nordberg H.P."/>
            <person name="Cantor M.N."/>
            <person name="Hua S.X."/>
        </authorList>
    </citation>
    <scope>NUCLEOTIDE SEQUENCE [LARGE SCALE GENOMIC DNA]</scope>
    <source>
        <strain evidence="1 2">LaAM-08-1</strain>
    </source>
</reference>
<keyword evidence="2" id="KW-1185">Reference proteome</keyword>
<sequence>MFINFKSTTFWGPAATYINSKIEALDNNRPPTGLHFPSQRVIKSCEMTDTNATVKVNVRIEGKAATIFDDTIETKGRDVTTTIGPSVTNRADGTNGNEYPFKVPTCTSALADTATGAVGRPKWGATFNAGFGDFFINTINETAGAGEFWELALNFKRADVGGGQLRVTTGDSVLWALVKGYQPLVPLRLKGPQKIVAASVPRFKVTVLDGETRKPIPLVTVGGKKTINGQEQTVAEKKTNIDGQVEIESGAAGTFELKAYAADVYVRSNVLKVTVTA</sequence>
<accession>A0A0C9XMD4</accession>
<dbReference type="HOGENOM" id="CLU_100316_0_0_1"/>
<name>A0A0C9XMD4_9AGAR</name>
<dbReference type="OrthoDB" id="10007757at2759"/>
<gene>
    <name evidence="1" type="ORF">K443DRAFT_674550</name>
</gene>
<dbReference type="AlphaFoldDB" id="A0A0C9XMD4"/>
<evidence type="ECO:0000313" key="2">
    <source>
        <dbReference type="Proteomes" id="UP000054477"/>
    </source>
</evidence>
<reference evidence="2" key="2">
    <citation type="submission" date="2015-01" db="EMBL/GenBank/DDBJ databases">
        <title>Evolutionary Origins and Diversification of the Mycorrhizal Mutualists.</title>
        <authorList>
            <consortium name="DOE Joint Genome Institute"/>
            <consortium name="Mycorrhizal Genomics Consortium"/>
            <person name="Kohler A."/>
            <person name="Kuo A."/>
            <person name="Nagy L.G."/>
            <person name="Floudas D."/>
            <person name="Copeland A."/>
            <person name="Barry K.W."/>
            <person name="Cichocki N."/>
            <person name="Veneault-Fourrey C."/>
            <person name="LaButti K."/>
            <person name="Lindquist E.A."/>
            <person name="Lipzen A."/>
            <person name="Lundell T."/>
            <person name="Morin E."/>
            <person name="Murat C."/>
            <person name="Riley R."/>
            <person name="Ohm R."/>
            <person name="Sun H."/>
            <person name="Tunlid A."/>
            <person name="Henrissat B."/>
            <person name="Grigoriev I.V."/>
            <person name="Hibbett D.S."/>
            <person name="Martin F."/>
        </authorList>
    </citation>
    <scope>NUCLEOTIDE SEQUENCE [LARGE SCALE GENOMIC DNA]</scope>
    <source>
        <strain evidence="2">LaAM-08-1</strain>
    </source>
</reference>
<evidence type="ECO:0000313" key="1">
    <source>
        <dbReference type="EMBL" id="KIK06261.1"/>
    </source>
</evidence>
<proteinExistence type="predicted"/>
<protein>
    <submittedName>
        <fullName evidence="1">Uncharacterized protein</fullName>
    </submittedName>
</protein>
<organism evidence="1 2">
    <name type="scientific">Laccaria amethystina LaAM-08-1</name>
    <dbReference type="NCBI Taxonomy" id="1095629"/>
    <lineage>
        <taxon>Eukaryota</taxon>
        <taxon>Fungi</taxon>
        <taxon>Dikarya</taxon>
        <taxon>Basidiomycota</taxon>
        <taxon>Agaricomycotina</taxon>
        <taxon>Agaricomycetes</taxon>
        <taxon>Agaricomycetidae</taxon>
        <taxon>Agaricales</taxon>
        <taxon>Agaricineae</taxon>
        <taxon>Hydnangiaceae</taxon>
        <taxon>Laccaria</taxon>
    </lineage>
</organism>